<gene>
    <name evidence="1" type="ORF">ABWK59_31220</name>
</gene>
<dbReference type="KEGG" id="kcm:ABWK59_31220"/>
<dbReference type="RefSeq" id="WP_354644014.1">
    <property type="nucleotide sequence ID" value="NZ_CP159872.1"/>
</dbReference>
<accession>A0AAU8K485</accession>
<organism evidence="1">
    <name type="scientific">Kitasatospora camelliae</name>
    <dbReference type="NCBI Taxonomy" id="3156397"/>
    <lineage>
        <taxon>Bacteria</taxon>
        <taxon>Bacillati</taxon>
        <taxon>Actinomycetota</taxon>
        <taxon>Actinomycetes</taxon>
        <taxon>Kitasatosporales</taxon>
        <taxon>Streptomycetaceae</taxon>
        <taxon>Kitasatospora</taxon>
    </lineage>
</organism>
<dbReference type="EMBL" id="CP159872">
    <property type="protein sequence ID" value="XCM83079.1"/>
    <property type="molecule type" value="Genomic_DNA"/>
</dbReference>
<dbReference type="AlphaFoldDB" id="A0AAU8K485"/>
<proteinExistence type="predicted"/>
<sequence length="112" mass="12266">MNQDAVLRARMRLLSVDRRVLRGREGLAVYRLLTEVSPAVYGSKLAKVLVEASRSYEVRDKPQARRALLEKAVRVASALDPSNPFRDKTLGAALAALRAEVEAGIEEPPPSA</sequence>
<reference evidence="1" key="1">
    <citation type="submission" date="2024-06" db="EMBL/GenBank/DDBJ databases">
        <title>The genome sequences of Kitasatospora sp. strain HUAS MG31.</title>
        <authorList>
            <person name="Mo P."/>
        </authorList>
    </citation>
    <scope>NUCLEOTIDE SEQUENCE</scope>
    <source>
        <strain evidence="1">HUAS MG31</strain>
    </source>
</reference>
<name>A0AAU8K485_9ACTN</name>
<protein>
    <submittedName>
        <fullName evidence="1">Uncharacterized protein</fullName>
    </submittedName>
</protein>
<evidence type="ECO:0000313" key="1">
    <source>
        <dbReference type="EMBL" id="XCM83079.1"/>
    </source>
</evidence>